<dbReference type="EC" id="4.3.3.7" evidence="4 12"/>
<dbReference type="InterPro" id="IPR020625">
    <property type="entry name" value="Schiff_base-form_aldolases_AS"/>
</dbReference>
<dbReference type="PROSITE" id="PS00665">
    <property type="entry name" value="DHDPS_1"/>
    <property type="match status" value="1"/>
</dbReference>
<dbReference type="PANTHER" id="PTHR12128:SF66">
    <property type="entry name" value="4-HYDROXY-2-OXOGLUTARATE ALDOLASE, MITOCHONDRIAL"/>
    <property type="match status" value="1"/>
</dbReference>
<keyword evidence="10 12" id="KW-0704">Schiff base</keyword>
<evidence type="ECO:0000256" key="7">
    <source>
        <dbReference type="ARBA" id="ARBA00022915"/>
    </source>
</evidence>
<dbReference type="InterPro" id="IPR013785">
    <property type="entry name" value="Aldolase_TIM"/>
</dbReference>
<gene>
    <name evidence="12 16" type="primary">dapA</name>
    <name evidence="16" type="ORF">GCM10007301_37620</name>
</gene>
<dbReference type="GO" id="GO:0019877">
    <property type="term" value="P:diaminopimelate biosynthetic process"/>
    <property type="evidence" value="ECO:0007669"/>
    <property type="project" value="UniProtKB-UniRule"/>
</dbReference>
<evidence type="ECO:0000256" key="2">
    <source>
        <dbReference type="ARBA" id="ARBA00005120"/>
    </source>
</evidence>
<dbReference type="SMART" id="SM01130">
    <property type="entry name" value="DHDPS"/>
    <property type="match status" value="1"/>
</dbReference>
<dbReference type="Gene3D" id="3.20.20.70">
    <property type="entry name" value="Aldolase class I"/>
    <property type="match status" value="1"/>
</dbReference>
<evidence type="ECO:0000256" key="12">
    <source>
        <dbReference type="HAMAP-Rule" id="MF_00418"/>
    </source>
</evidence>
<feature type="active site" description="Proton donor/acceptor" evidence="12 14">
    <location>
        <position position="140"/>
    </location>
</feature>
<keyword evidence="17" id="KW-1185">Reference proteome</keyword>
<comment type="caution">
    <text evidence="12">Was originally thought to be a dihydrodipicolinate synthase (DHDPS), catalyzing the condensation of (S)-aspartate-beta-semialdehyde [(S)-ASA] and pyruvate to dihydrodipicolinate (DHDP). However, it was shown in E.coli that the product of the enzymatic reaction is not dihydrodipicolinate but in fact (4S)-4-hydroxy-2,3,4,5-tetrahydro-(2S)-dipicolinic acid (HTPA), and that the consecutive dehydration reaction leading to DHDP is not spontaneous but catalyzed by DapB.</text>
</comment>
<evidence type="ECO:0000256" key="3">
    <source>
        <dbReference type="ARBA" id="ARBA00007592"/>
    </source>
</evidence>
<evidence type="ECO:0000256" key="6">
    <source>
        <dbReference type="ARBA" id="ARBA00022605"/>
    </source>
</evidence>
<comment type="caution">
    <text evidence="16">The sequence shown here is derived from an EMBL/GenBank/DDBJ whole genome shotgun (WGS) entry which is preliminary data.</text>
</comment>
<comment type="function">
    <text evidence="1 12">Catalyzes the condensation of (S)-aspartate-beta-semialdehyde [(S)-ASA] and pyruvate to 4-hydroxy-tetrahydrodipicolinate (HTPA).</text>
</comment>
<feature type="site" description="Part of a proton relay during catalysis" evidence="12">
    <location>
        <position position="114"/>
    </location>
</feature>
<dbReference type="GO" id="GO:0005829">
    <property type="term" value="C:cytosol"/>
    <property type="evidence" value="ECO:0007669"/>
    <property type="project" value="TreeGrafter"/>
</dbReference>
<keyword evidence="9 12" id="KW-0456">Lyase</keyword>
<evidence type="ECO:0000256" key="15">
    <source>
        <dbReference type="PIRSR" id="PIRSR001365-2"/>
    </source>
</evidence>
<dbReference type="PANTHER" id="PTHR12128">
    <property type="entry name" value="DIHYDRODIPICOLINATE SYNTHASE"/>
    <property type="match status" value="1"/>
</dbReference>
<dbReference type="NCBIfam" id="TIGR00674">
    <property type="entry name" value="dapA"/>
    <property type="match status" value="1"/>
</dbReference>
<comment type="similarity">
    <text evidence="3 12 13">Belongs to the DapA family.</text>
</comment>
<dbReference type="Pfam" id="PF00701">
    <property type="entry name" value="DHDPS"/>
    <property type="match status" value="1"/>
</dbReference>
<dbReference type="HAMAP" id="MF_00418">
    <property type="entry name" value="DapA"/>
    <property type="match status" value="1"/>
</dbReference>
<evidence type="ECO:0000256" key="4">
    <source>
        <dbReference type="ARBA" id="ARBA00012086"/>
    </source>
</evidence>
<keyword evidence="6 12" id="KW-0028">Amino-acid biosynthesis</keyword>
<dbReference type="GO" id="GO:0009089">
    <property type="term" value="P:lysine biosynthetic process via diaminopimelate"/>
    <property type="evidence" value="ECO:0007669"/>
    <property type="project" value="UniProtKB-UniRule"/>
</dbReference>
<evidence type="ECO:0000256" key="5">
    <source>
        <dbReference type="ARBA" id="ARBA00022490"/>
    </source>
</evidence>
<protein>
    <recommendedName>
        <fullName evidence="4 12">4-hydroxy-tetrahydrodipicolinate synthase</fullName>
        <shortName evidence="12">HTPA synthase</shortName>
        <ecNumber evidence="4 12">4.3.3.7</ecNumber>
    </recommendedName>
</protein>
<dbReference type="InterPro" id="IPR005263">
    <property type="entry name" value="DapA"/>
</dbReference>
<dbReference type="SUPFAM" id="SSF51569">
    <property type="entry name" value="Aldolase"/>
    <property type="match status" value="1"/>
</dbReference>
<feature type="active site" description="Schiff-base intermediate with substrate" evidence="12 14">
    <location>
        <position position="168"/>
    </location>
</feature>
<reference evidence="16" key="1">
    <citation type="journal article" date="2014" name="Int. J. Syst. Evol. Microbiol.">
        <title>Complete genome sequence of Corynebacterium casei LMG S-19264T (=DSM 44701T), isolated from a smear-ripened cheese.</title>
        <authorList>
            <consortium name="US DOE Joint Genome Institute (JGI-PGF)"/>
            <person name="Walter F."/>
            <person name="Albersmeier A."/>
            <person name="Kalinowski J."/>
            <person name="Ruckert C."/>
        </authorList>
    </citation>
    <scope>NUCLEOTIDE SEQUENCE</scope>
    <source>
        <strain evidence="16">CCM 7897</strain>
    </source>
</reference>
<sequence length="299" mass="31875">MSSVSPNALFRGSLTALVTPFRDGALDEKAFRGLVDWQITEGTNALVPVGTTGESPTLSHDEHKRVIDWAVSESAGRVPVMAGAGSNDTATAIEFSQHAEKVGAQGLLVVTPYYNKPSQEGMYQHFAAIAKSTSLPIFIYNIPARSVIDMSVETMARLREFPNIVGVKDATTNMARVSLQRQTLGEDFIQLSGEDITALGFNAHGGVGCISVTANVAPRLCAEFQAACTEGDYAAALEIQDKLVPLHTALFIETNPSPTKYALSVLGKMVDDVRLPMVPVSDATKAVVRSAMVHAGLIN</sequence>
<feature type="binding site" evidence="12 15">
    <location>
        <position position="210"/>
    </location>
    <ligand>
        <name>pyruvate</name>
        <dbReference type="ChEBI" id="CHEBI:15361"/>
    </ligand>
</feature>
<accession>A0A917C784</accession>
<dbReference type="CDD" id="cd00950">
    <property type="entry name" value="DHDPS"/>
    <property type="match status" value="1"/>
</dbReference>
<evidence type="ECO:0000256" key="10">
    <source>
        <dbReference type="ARBA" id="ARBA00023270"/>
    </source>
</evidence>
<dbReference type="GO" id="GO:0008840">
    <property type="term" value="F:4-hydroxy-tetrahydrodipicolinate synthase activity"/>
    <property type="evidence" value="ECO:0007669"/>
    <property type="project" value="UniProtKB-UniRule"/>
</dbReference>
<dbReference type="EMBL" id="BMCT01000005">
    <property type="protein sequence ID" value="GGF74287.1"/>
    <property type="molecule type" value="Genomic_DNA"/>
</dbReference>
<evidence type="ECO:0000256" key="11">
    <source>
        <dbReference type="ARBA" id="ARBA00047836"/>
    </source>
</evidence>
<evidence type="ECO:0000313" key="16">
    <source>
        <dbReference type="EMBL" id="GGF74287.1"/>
    </source>
</evidence>
<evidence type="ECO:0000256" key="13">
    <source>
        <dbReference type="PIRNR" id="PIRNR001365"/>
    </source>
</evidence>
<evidence type="ECO:0000313" key="17">
    <source>
        <dbReference type="Proteomes" id="UP000606044"/>
    </source>
</evidence>
<dbReference type="InterPro" id="IPR002220">
    <property type="entry name" value="DapA-like"/>
</dbReference>
<dbReference type="PROSITE" id="PS00666">
    <property type="entry name" value="DHDPS_2"/>
    <property type="match status" value="1"/>
</dbReference>
<dbReference type="InterPro" id="IPR020624">
    <property type="entry name" value="Schiff_base-form_aldolases_CS"/>
</dbReference>
<comment type="subcellular location">
    <subcellularLocation>
        <location evidence="12">Cytoplasm</location>
    </subcellularLocation>
</comment>
<organism evidence="16 17">
    <name type="scientific">Azorhizobium oxalatiphilum</name>
    <dbReference type="NCBI Taxonomy" id="980631"/>
    <lineage>
        <taxon>Bacteria</taxon>
        <taxon>Pseudomonadati</taxon>
        <taxon>Pseudomonadota</taxon>
        <taxon>Alphaproteobacteria</taxon>
        <taxon>Hyphomicrobiales</taxon>
        <taxon>Xanthobacteraceae</taxon>
        <taxon>Azorhizobium</taxon>
    </lineage>
</organism>
<dbReference type="PIRSF" id="PIRSF001365">
    <property type="entry name" value="DHDPS"/>
    <property type="match status" value="1"/>
</dbReference>
<comment type="pathway">
    <text evidence="2 12">Amino-acid biosynthesis; L-lysine biosynthesis via DAP pathway; (S)-tetrahydrodipicolinate from L-aspartate: step 3/4.</text>
</comment>
<reference evidence="16" key="2">
    <citation type="submission" date="2020-09" db="EMBL/GenBank/DDBJ databases">
        <authorList>
            <person name="Sun Q."/>
            <person name="Sedlacek I."/>
        </authorList>
    </citation>
    <scope>NUCLEOTIDE SEQUENCE</scope>
    <source>
        <strain evidence="16">CCM 7897</strain>
    </source>
</reference>
<proteinExistence type="inferred from homology"/>
<evidence type="ECO:0000256" key="1">
    <source>
        <dbReference type="ARBA" id="ARBA00003294"/>
    </source>
</evidence>
<keyword evidence="5 12" id="KW-0963">Cytoplasm</keyword>
<evidence type="ECO:0000256" key="8">
    <source>
        <dbReference type="ARBA" id="ARBA00023154"/>
    </source>
</evidence>
<feature type="binding site" evidence="12 15">
    <location>
        <position position="52"/>
    </location>
    <ligand>
        <name>pyruvate</name>
        <dbReference type="ChEBI" id="CHEBI:15361"/>
    </ligand>
</feature>
<feature type="site" description="Part of a proton relay during catalysis" evidence="12">
    <location>
        <position position="51"/>
    </location>
</feature>
<comment type="subunit">
    <text evidence="12">Homotetramer; dimer of dimers.</text>
</comment>
<dbReference type="Proteomes" id="UP000606044">
    <property type="component" value="Unassembled WGS sequence"/>
</dbReference>
<dbReference type="AlphaFoldDB" id="A0A917C784"/>
<keyword evidence="8 12" id="KW-0457">Lysine biosynthesis</keyword>
<evidence type="ECO:0000256" key="14">
    <source>
        <dbReference type="PIRSR" id="PIRSR001365-1"/>
    </source>
</evidence>
<dbReference type="RefSeq" id="WP_188581375.1">
    <property type="nucleotide sequence ID" value="NZ_BMCT01000005.1"/>
</dbReference>
<comment type="catalytic activity">
    <reaction evidence="11 12">
        <text>L-aspartate 4-semialdehyde + pyruvate = (2S,4S)-4-hydroxy-2,3,4,5-tetrahydrodipicolinate + H2O + H(+)</text>
        <dbReference type="Rhea" id="RHEA:34171"/>
        <dbReference type="ChEBI" id="CHEBI:15361"/>
        <dbReference type="ChEBI" id="CHEBI:15377"/>
        <dbReference type="ChEBI" id="CHEBI:15378"/>
        <dbReference type="ChEBI" id="CHEBI:67139"/>
        <dbReference type="ChEBI" id="CHEBI:537519"/>
        <dbReference type="EC" id="4.3.3.7"/>
    </reaction>
</comment>
<name>A0A917C784_9HYPH</name>
<dbReference type="PRINTS" id="PR00146">
    <property type="entry name" value="DHPICSNTHASE"/>
</dbReference>
<keyword evidence="7 12" id="KW-0220">Diaminopimelate biosynthesis</keyword>
<evidence type="ECO:0000256" key="9">
    <source>
        <dbReference type="ARBA" id="ARBA00023239"/>
    </source>
</evidence>